<protein>
    <submittedName>
        <fullName evidence="1">Uncharacterized protein</fullName>
    </submittedName>
</protein>
<reference evidence="1" key="1">
    <citation type="submission" date="2014-09" db="EMBL/GenBank/DDBJ databases">
        <authorList>
            <person name="Magalhaes I.L.F."/>
            <person name="Oliveira U."/>
            <person name="Santos F.R."/>
            <person name="Vidigal T.H.D.A."/>
            <person name="Brescovit A.D."/>
            <person name="Santos A.J."/>
        </authorList>
    </citation>
    <scope>NUCLEOTIDE SEQUENCE</scope>
    <source>
        <tissue evidence="1">Shoot tissue taken approximately 20 cm above the soil surface</tissue>
    </source>
</reference>
<dbReference type="AlphaFoldDB" id="A0A0A9F714"/>
<sequence length="17" mass="1895">MGFPIFKKGVSYDHVIG</sequence>
<organism evidence="1">
    <name type="scientific">Arundo donax</name>
    <name type="common">Giant reed</name>
    <name type="synonym">Donax arundinaceus</name>
    <dbReference type="NCBI Taxonomy" id="35708"/>
    <lineage>
        <taxon>Eukaryota</taxon>
        <taxon>Viridiplantae</taxon>
        <taxon>Streptophyta</taxon>
        <taxon>Embryophyta</taxon>
        <taxon>Tracheophyta</taxon>
        <taxon>Spermatophyta</taxon>
        <taxon>Magnoliopsida</taxon>
        <taxon>Liliopsida</taxon>
        <taxon>Poales</taxon>
        <taxon>Poaceae</taxon>
        <taxon>PACMAD clade</taxon>
        <taxon>Arundinoideae</taxon>
        <taxon>Arundineae</taxon>
        <taxon>Arundo</taxon>
    </lineage>
</organism>
<reference evidence="1" key="2">
    <citation type="journal article" date="2015" name="Data Brief">
        <title>Shoot transcriptome of the giant reed, Arundo donax.</title>
        <authorList>
            <person name="Barrero R.A."/>
            <person name="Guerrero F.D."/>
            <person name="Moolhuijzen P."/>
            <person name="Goolsby J.A."/>
            <person name="Tidwell J."/>
            <person name="Bellgard S.E."/>
            <person name="Bellgard M.I."/>
        </authorList>
    </citation>
    <scope>NUCLEOTIDE SEQUENCE</scope>
    <source>
        <tissue evidence="1">Shoot tissue taken approximately 20 cm above the soil surface</tissue>
    </source>
</reference>
<proteinExistence type="predicted"/>
<evidence type="ECO:0000313" key="1">
    <source>
        <dbReference type="EMBL" id="JAE05941.1"/>
    </source>
</evidence>
<name>A0A0A9F714_ARUDO</name>
<dbReference type="EMBL" id="GBRH01191955">
    <property type="protein sequence ID" value="JAE05941.1"/>
    <property type="molecule type" value="Transcribed_RNA"/>
</dbReference>
<accession>A0A0A9F714</accession>